<comment type="similarity">
    <text evidence="1 3">Belongs to the type-B carboxylesterase/lipase family.</text>
</comment>
<dbReference type="InterPro" id="IPR029058">
    <property type="entry name" value="AB_hydrolase_fold"/>
</dbReference>
<sequence>MLTEPGCDHPEEVRIPGHDAGEKDVRRCHRVPGPADGDSPPGGCHRSPYALTFLRVIDAVAKTRQGLVRGLGQDGIVSFKGIPFAAAPEGALRFQPPAPPADWDGVRDATAFGAAPPQLPPAPGVPPIWRPGDGLDCLTLNVWSPDPGAAGLPVMVWLYGGAWKVGSSGMPQYDGATLARSGVVVVTVNYRVGFEGFGHLPGVPDNRGLRDQIAALEWVRDNVAAFGGDPGNVTVFGQSAGAASVALLVAAPAAEGLFRRAIAQSIPAGYHSVAEAEQITGTLAAAAGVAATREGFAALAPEAILAVQDVPLTGPAAGASAFGPVVDGDLVTGPPWTGIRAGAARDVDLICGFTHEEYRGLAPGGPPPGVAPEAAAASLGLGEDAVAVYRDAHPGSSDADLFAVMMSDALVRMPTTWVAEAHARAGGRTWLYDFTWRGPLLGAGHGVDVPFTFGNGDGRFAARLVGSPPAAGFAALSERIRTAWTSFAATGDPGWPRFDLEHRRTRIWDTTPSEAAYPLADSYRVWERAAPR</sequence>
<evidence type="ECO:0000313" key="6">
    <source>
        <dbReference type="EMBL" id="GAA2845011.1"/>
    </source>
</evidence>
<dbReference type="PANTHER" id="PTHR11559">
    <property type="entry name" value="CARBOXYLESTERASE"/>
    <property type="match status" value="1"/>
</dbReference>
<dbReference type="InterPro" id="IPR019826">
    <property type="entry name" value="Carboxylesterase_B_AS"/>
</dbReference>
<dbReference type="InterPro" id="IPR002018">
    <property type="entry name" value="CarbesteraseB"/>
</dbReference>
<evidence type="ECO:0000256" key="1">
    <source>
        <dbReference type="ARBA" id="ARBA00005964"/>
    </source>
</evidence>
<reference evidence="7" key="1">
    <citation type="journal article" date="2019" name="Int. J. Syst. Evol. Microbiol.">
        <title>The Global Catalogue of Microorganisms (GCM) 10K type strain sequencing project: providing services to taxonomists for standard genome sequencing and annotation.</title>
        <authorList>
            <consortium name="The Broad Institute Genomics Platform"/>
            <consortium name="The Broad Institute Genome Sequencing Center for Infectious Disease"/>
            <person name="Wu L."/>
            <person name="Ma J."/>
        </authorList>
    </citation>
    <scope>NUCLEOTIDE SEQUENCE [LARGE SCALE GENOMIC DNA]</scope>
    <source>
        <strain evidence="7">JCM 6242</strain>
    </source>
</reference>
<organism evidence="6 7">
    <name type="scientific">Streptosporangium fragile</name>
    <dbReference type="NCBI Taxonomy" id="46186"/>
    <lineage>
        <taxon>Bacteria</taxon>
        <taxon>Bacillati</taxon>
        <taxon>Actinomycetota</taxon>
        <taxon>Actinomycetes</taxon>
        <taxon>Streptosporangiales</taxon>
        <taxon>Streptosporangiaceae</taxon>
        <taxon>Streptosporangium</taxon>
    </lineage>
</organism>
<proteinExistence type="inferred from homology"/>
<protein>
    <recommendedName>
        <fullName evidence="3">Carboxylic ester hydrolase</fullName>
        <ecNumber evidence="3">3.1.1.-</ecNumber>
    </recommendedName>
</protein>
<dbReference type="Gene3D" id="3.40.50.1820">
    <property type="entry name" value="alpha/beta hydrolase"/>
    <property type="match status" value="1"/>
</dbReference>
<keyword evidence="2 3" id="KW-0378">Hydrolase</keyword>
<dbReference type="PRINTS" id="PR00878">
    <property type="entry name" value="CHOLNESTRASE"/>
</dbReference>
<name>A0ABP6I5L0_9ACTN</name>
<evidence type="ECO:0000256" key="2">
    <source>
        <dbReference type="ARBA" id="ARBA00022801"/>
    </source>
</evidence>
<gene>
    <name evidence="6" type="ORF">GCM10010517_01330</name>
</gene>
<evidence type="ECO:0000256" key="3">
    <source>
        <dbReference type="RuleBase" id="RU361235"/>
    </source>
</evidence>
<evidence type="ECO:0000259" key="5">
    <source>
        <dbReference type="Pfam" id="PF00135"/>
    </source>
</evidence>
<dbReference type="SUPFAM" id="SSF53474">
    <property type="entry name" value="alpha/beta-Hydrolases"/>
    <property type="match status" value="1"/>
</dbReference>
<evidence type="ECO:0000313" key="7">
    <source>
        <dbReference type="Proteomes" id="UP001500831"/>
    </source>
</evidence>
<feature type="region of interest" description="Disordered" evidence="4">
    <location>
        <begin position="1"/>
        <end position="21"/>
    </location>
</feature>
<comment type="caution">
    <text evidence="6">The sequence shown here is derived from an EMBL/GenBank/DDBJ whole genome shotgun (WGS) entry which is preliminary data.</text>
</comment>
<feature type="domain" description="Carboxylesterase type B" evidence="5">
    <location>
        <begin position="59"/>
        <end position="509"/>
    </location>
</feature>
<accession>A0ABP6I5L0</accession>
<dbReference type="PROSITE" id="PS00122">
    <property type="entry name" value="CARBOXYLESTERASE_B_1"/>
    <property type="match status" value="1"/>
</dbReference>
<keyword evidence="7" id="KW-1185">Reference proteome</keyword>
<dbReference type="EC" id="3.1.1.-" evidence="3"/>
<dbReference type="InterPro" id="IPR000997">
    <property type="entry name" value="Cholinesterase"/>
</dbReference>
<evidence type="ECO:0000256" key="4">
    <source>
        <dbReference type="SAM" id="MobiDB-lite"/>
    </source>
</evidence>
<dbReference type="InterPro" id="IPR050309">
    <property type="entry name" value="Type-B_Carboxylest/Lipase"/>
</dbReference>
<dbReference type="Pfam" id="PF00135">
    <property type="entry name" value="COesterase"/>
    <property type="match status" value="1"/>
</dbReference>
<dbReference type="Proteomes" id="UP001500831">
    <property type="component" value="Unassembled WGS sequence"/>
</dbReference>
<dbReference type="EMBL" id="BAAAVI010000001">
    <property type="protein sequence ID" value="GAA2845011.1"/>
    <property type="molecule type" value="Genomic_DNA"/>
</dbReference>